<keyword evidence="1" id="KW-0614">Plasmid</keyword>
<dbReference type="EMBL" id="CP015608">
    <property type="protein sequence ID" value="APT48355.1"/>
    <property type="molecule type" value="Genomic_DNA"/>
</dbReference>
<evidence type="ECO:0000313" key="1">
    <source>
        <dbReference type="EMBL" id="APT48355.1"/>
    </source>
</evidence>
<evidence type="ECO:0000313" key="2">
    <source>
        <dbReference type="Proteomes" id="UP000185426"/>
    </source>
</evidence>
<accession>A0A1L6ZPC6</accession>
<protein>
    <submittedName>
        <fullName evidence="1">Uncharacterized protein</fullName>
    </submittedName>
</protein>
<geneLocation type="plasmid" evidence="1 2">
    <name>unnamed1</name>
</geneLocation>
<dbReference type="AlphaFoldDB" id="A0A1L6ZPC6"/>
<organism evidence="1 2">
    <name type="scientific">Bacillus safensis</name>
    <dbReference type="NCBI Taxonomy" id="561879"/>
    <lineage>
        <taxon>Bacteria</taxon>
        <taxon>Bacillati</taxon>
        <taxon>Bacillota</taxon>
        <taxon>Bacilli</taxon>
        <taxon>Bacillales</taxon>
        <taxon>Bacillaceae</taxon>
        <taxon>Bacillus</taxon>
    </lineage>
</organism>
<name>A0A1L6ZPC6_BACIA</name>
<gene>
    <name evidence="1" type="ORF">BSA145_21055</name>
</gene>
<dbReference type="Proteomes" id="UP000185426">
    <property type="component" value="Plasmid unnamed1"/>
</dbReference>
<sequence>MNLFIKSLLILLVSMFLTTSMIILYEVFQPENEMKEQEEIKKVLIVDKKREIVSESDIAPLTPYYYGNYNYGNGMFLFHQSVSLNNDDEYYIFQTYYKDKLHEIRVDEHTYSLYAVGEYVKVKLNGNTVKMMEDR</sequence>
<proteinExistence type="predicted"/>
<reference evidence="1 2" key="1">
    <citation type="submission" date="2016-05" db="EMBL/GenBank/DDBJ databases">
        <title>Complete Genome and Methylome Analysis of Psychrotrophic Bacterial Isolates from Antarctic Lake Untersee.</title>
        <authorList>
            <person name="Fomenkov A."/>
            <person name="Akimov V.N."/>
            <person name="Vasilyeva L.V."/>
            <person name="Andersen D."/>
            <person name="Vincze T."/>
            <person name="Roberts R.J."/>
        </authorList>
    </citation>
    <scope>NUCLEOTIDE SEQUENCE [LARGE SCALE GENOMIC DNA]</scope>
    <source>
        <strain evidence="1 2">U14-5</strain>
        <plasmid evidence="1 2">unnamed1</plasmid>
    </source>
</reference>
<dbReference type="RefSeq" id="WP_075623781.1">
    <property type="nucleotide sequence ID" value="NZ_CP015608.1"/>
</dbReference>